<reference evidence="2 3" key="1">
    <citation type="submission" date="2010-01" db="EMBL/GenBank/DDBJ databases">
        <authorList>
            <person name="Weinstock G."/>
            <person name="Sodergren E."/>
            <person name="Clifton S."/>
            <person name="Fulton L."/>
            <person name="Fulton B."/>
            <person name="Courtney L."/>
            <person name="Fronick C."/>
            <person name="Harrison M."/>
            <person name="Strong C."/>
            <person name="Farmer C."/>
            <person name="Delahaunty K."/>
            <person name="Markovic C."/>
            <person name="Hall O."/>
            <person name="Minx P."/>
            <person name="Tomlinson C."/>
            <person name="Mitreva M."/>
            <person name="Nelson J."/>
            <person name="Hou S."/>
            <person name="Wollam A."/>
            <person name="Pepin K.H."/>
            <person name="Johnson M."/>
            <person name="Bhonagiri V."/>
            <person name="Nash W.E."/>
            <person name="Warren W."/>
            <person name="Chinwalla A."/>
            <person name="Mardis E.R."/>
            <person name="Wilson R.K."/>
        </authorList>
    </citation>
    <scope>NUCLEOTIDE SEQUENCE [LARGE SCALE GENOMIC DNA]</scope>
    <source>
        <strain evidence="2 3">NJ9703</strain>
    </source>
</reference>
<dbReference type="EMBL" id="ACEO02000002">
    <property type="protein sequence ID" value="EFC52968.1"/>
    <property type="molecule type" value="Genomic_DNA"/>
</dbReference>
<dbReference type="Pfam" id="PF03883">
    <property type="entry name" value="H2O2_YaaD"/>
    <property type="match status" value="1"/>
</dbReference>
<evidence type="ECO:0000313" key="2">
    <source>
        <dbReference type="EMBL" id="EFC52968.1"/>
    </source>
</evidence>
<gene>
    <name evidence="2" type="ORF">NEISUBOT_03806</name>
</gene>
<dbReference type="NCBIfam" id="NF002541">
    <property type="entry name" value="PRK02101.1-1"/>
    <property type="match status" value="1"/>
</dbReference>
<accession>A0A9W5ISS5</accession>
<dbReference type="GO" id="GO:0005829">
    <property type="term" value="C:cytosol"/>
    <property type="evidence" value="ECO:0007669"/>
    <property type="project" value="TreeGrafter"/>
</dbReference>
<organism evidence="2 3">
    <name type="scientific">Neisseria subflava NJ9703</name>
    <dbReference type="NCBI Taxonomy" id="546268"/>
    <lineage>
        <taxon>Bacteria</taxon>
        <taxon>Pseudomonadati</taxon>
        <taxon>Pseudomonadota</taxon>
        <taxon>Betaproteobacteria</taxon>
        <taxon>Neisseriales</taxon>
        <taxon>Neisseriaceae</taxon>
        <taxon>Neisseria</taxon>
    </lineage>
</organism>
<evidence type="ECO:0000313" key="3">
    <source>
        <dbReference type="Proteomes" id="UP000004621"/>
    </source>
</evidence>
<comment type="caution">
    <text evidence="2">The sequence shown here is derived from an EMBL/GenBank/DDBJ whole genome shotgun (WGS) entry which is preliminary data.</text>
</comment>
<dbReference type="AlphaFoldDB" id="A0A9W5ISS5"/>
<dbReference type="PANTHER" id="PTHR30283">
    <property type="entry name" value="PEROXIDE STRESS RESPONSE PROTEIN YAAA"/>
    <property type="match status" value="1"/>
</dbReference>
<protein>
    <recommendedName>
        <fullName evidence="1">UPF0246 protein NEISUBOT_03806</fullName>
    </recommendedName>
</protein>
<dbReference type="NCBIfam" id="NF002542">
    <property type="entry name" value="PRK02101.1-3"/>
    <property type="match status" value="1"/>
</dbReference>
<dbReference type="HAMAP" id="MF_00652">
    <property type="entry name" value="UPF0246"/>
    <property type="match status" value="1"/>
</dbReference>
<dbReference type="InterPro" id="IPR005583">
    <property type="entry name" value="YaaA"/>
</dbReference>
<dbReference type="GO" id="GO:0033194">
    <property type="term" value="P:response to hydroperoxide"/>
    <property type="evidence" value="ECO:0007669"/>
    <property type="project" value="TreeGrafter"/>
</dbReference>
<comment type="similarity">
    <text evidence="1">Belongs to the UPF0246 family.</text>
</comment>
<sequence>MFFLDFKPTIPHIIHFKAEIIMFFVLSPAKNLNEKDPSPVSSFTQPDLLPEAEILMQELRQLAPQQIAELMHVSDKIALLNAERNAAWHTPFTPENAKQAVFMFNGDVYEGIAADTLKPKQIDYLQQHVRLLSGLYGVLRPLDLMQPYRLEMGTAFTNTRGKNLYEFWGDKITDLLNQTLKQAGSDVLINLASQEYFKSVNTKKLNARLITPIFKDEKNGKYKIISFYAKRARGLMVRYAAEHGITEPEMLKNFDYEGYSFNEAASNEAEWVFMREEQSK</sequence>
<proteinExistence type="inferred from homology"/>
<dbReference type="Proteomes" id="UP000004621">
    <property type="component" value="Unassembled WGS sequence"/>
</dbReference>
<dbReference type="PANTHER" id="PTHR30283:SF4">
    <property type="entry name" value="PEROXIDE STRESS RESISTANCE PROTEIN YAAA"/>
    <property type="match status" value="1"/>
</dbReference>
<evidence type="ECO:0000256" key="1">
    <source>
        <dbReference type="HAMAP-Rule" id="MF_00652"/>
    </source>
</evidence>
<name>A0A9W5ISS5_NEISU</name>